<gene>
    <name evidence="3" type="primary">Contig15515.g16534</name>
    <name evidence="3" type="ORF">STYLEM_12404</name>
</gene>
<proteinExistence type="predicted"/>
<dbReference type="AlphaFoldDB" id="A0A078ALW5"/>
<protein>
    <submittedName>
        <fullName evidence="3">Uncharacterized protein</fullName>
    </submittedName>
</protein>
<reference evidence="3 4" key="1">
    <citation type="submission" date="2014-06" db="EMBL/GenBank/DDBJ databases">
        <authorList>
            <person name="Swart Estienne"/>
        </authorList>
    </citation>
    <scope>NUCLEOTIDE SEQUENCE [LARGE SCALE GENOMIC DNA]</scope>
    <source>
        <strain evidence="3 4">130c</strain>
    </source>
</reference>
<dbReference type="EMBL" id="CCKQ01011787">
    <property type="protein sequence ID" value="CDW83360.1"/>
    <property type="molecule type" value="Genomic_DNA"/>
</dbReference>
<evidence type="ECO:0000313" key="4">
    <source>
        <dbReference type="Proteomes" id="UP000039865"/>
    </source>
</evidence>
<feature type="coiled-coil region" evidence="1">
    <location>
        <begin position="628"/>
        <end position="662"/>
    </location>
</feature>
<evidence type="ECO:0000256" key="2">
    <source>
        <dbReference type="SAM" id="MobiDB-lite"/>
    </source>
</evidence>
<feature type="compositionally biased region" description="Basic residues" evidence="2">
    <location>
        <begin position="179"/>
        <end position="201"/>
    </location>
</feature>
<evidence type="ECO:0000256" key="1">
    <source>
        <dbReference type="SAM" id="Coils"/>
    </source>
</evidence>
<organism evidence="3 4">
    <name type="scientific">Stylonychia lemnae</name>
    <name type="common">Ciliate</name>
    <dbReference type="NCBI Taxonomy" id="5949"/>
    <lineage>
        <taxon>Eukaryota</taxon>
        <taxon>Sar</taxon>
        <taxon>Alveolata</taxon>
        <taxon>Ciliophora</taxon>
        <taxon>Intramacronucleata</taxon>
        <taxon>Spirotrichea</taxon>
        <taxon>Stichotrichia</taxon>
        <taxon>Sporadotrichida</taxon>
        <taxon>Oxytrichidae</taxon>
        <taxon>Stylonychinae</taxon>
        <taxon>Stylonychia</taxon>
    </lineage>
</organism>
<feature type="region of interest" description="Disordered" evidence="2">
    <location>
        <begin position="1"/>
        <end position="21"/>
    </location>
</feature>
<keyword evidence="1" id="KW-0175">Coiled coil</keyword>
<feature type="compositionally biased region" description="Polar residues" evidence="2">
    <location>
        <begin position="204"/>
        <end position="234"/>
    </location>
</feature>
<sequence length="674" mass="76790">MSPQNFDPHFTQNIQQPNGHQIQSQQQYMNYLNSFYNEQDLAKQQQPFQGQQQLQTQQSNVTVASKKNQKFLDNAKSLSISTQNYSTINQKEKISKQQVYNQKMQTQPIVSLKKSGAAANLNEKYQAYLVEPSRQIISNLGYQTQQIMPLSSYSSQSVHNNQGSKVESFRIIGINQKHQSPHHSNKKVVKSVKNSHKQRKSISKENQSNGSSRGTSHIIQDSIKNSQNNTSAKNINKHKSRVVKSSIKNQNTLQQEQAQAFYSANLSDINNSSPNQNTFPDSVSQRYEQMTVEDQLRNKMTKIQQNYQSLPQNSKSQRMNGKSSMRNNSQLKLKTLNPTQYSNFDSFEVLNGNLQSNFALTTKNSNTNHIFSVSHTQHRSPQKDSFQFNNTNHIVRNGTHIQDLTNDYNDSINNNHGRNSHANKIQQKIHKIIQATSQSTQQHFFGNQNNQQSTLQNSYSSGNLARQAQSQHLVNGTSKIFRPQSLKQLMPTIDEQIMKLTEVNGAVSPSNQNDQLSGQFLFKTQSESTKNSQSRASQVKIPLHPTSQSQFRGQIIKTLSQNNSNRNLQITFNHKESIEGGQLTIEENDKLHMKSARGNLSPDKCDNGIPNILQKQLQEIMMRTQLTLKASKKRELALQVKCQEQEEEIKILKHKVQNYEQTQTSTSSTQQINI</sequence>
<dbReference type="InParanoid" id="A0A078ALW5"/>
<accession>A0A078ALW5</accession>
<feature type="region of interest" description="Disordered" evidence="2">
    <location>
        <begin position="308"/>
        <end position="327"/>
    </location>
</feature>
<feature type="region of interest" description="Disordered" evidence="2">
    <location>
        <begin position="176"/>
        <end position="244"/>
    </location>
</feature>
<name>A0A078ALW5_STYLE</name>
<dbReference type="Proteomes" id="UP000039865">
    <property type="component" value="Unassembled WGS sequence"/>
</dbReference>
<evidence type="ECO:0000313" key="3">
    <source>
        <dbReference type="EMBL" id="CDW83360.1"/>
    </source>
</evidence>
<keyword evidence="4" id="KW-1185">Reference proteome</keyword>